<evidence type="ECO:0000256" key="6">
    <source>
        <dbReference type="ARBA" id="ARBA00022989"/>
    </source>
</evidence>
<evidence type="ECO:0000313" key="11">
    <source>
        <dbReference type="EMBL" id="KAG0536444.1"/>
    </source>
</evidence>
<dbReference type="InterPro" id="IPR013210">
    <property type="entry name" value="LRR_N_plant-typ"/>
</dbReference>
<proteinExistence type="predicted"/>
<protein>
    <recommendedName>
        <fullName evidence="10">Leucine-rich repeat-containing N-terminal plant-type domain-containing protein</fullName>
    </recommendedName>
</protein>
<organism evidence="11 12">
    <name type="scientific">Sorghum bicolor</name>
    <name type="common">Sorghum</name>
    <name type="synonym">Sorghum vulgare</name>
    <dbReference type="NCBI Taxonomy" id="4558"/>
    <lineage>
        <taxon>Eukaryota</taxon>
        <taxon>Viridiplantae</taxon>
        <taxon>Streptophyta</taxon>
        <taxon>Embryophyta</taxon>
        <taxon>Tracheophyta</taxon>
        <taxon>Spermatophyta</taxon>
        <taxon>Magnoliopsida</taxon>
        <taxon>Liliopsida</taxon>
        <taxon>Poales</taxon>
        <taxon>Poaceae</taxon>
        <taxon>PACMAD clade</taxon>
        <taxon>Panicoideae</taxon>
        <taxon>Andropogonodae</taxon>
        <taxon>Andropogoneae</taxon>
        <taxon>Sorghinae</taxon>
        <taxon>Sorghum</taxon>
    </lineage>
</organism>
<dbReference type="GO" id="GO:0016020">
    <property type="term" value="C:membrane"/>
    <property type="evidence" value="ECO:0007669"/>
    <property type="project" value="UniProtKB-SubCell"/>
</dbReference>
<evidence type="ECO:0000256" key="1">
    <source>
        <dbReference type="ARBA" id="ARBA00004479"/>
    </source>
</evidence>
<reference evidence="11" key="2">
    <citation type="submission" date="2020-10" db="EMBL/GenBank/DDBJ databases">
        <authorList>
            <person name="Cooper E.A."/>
            <person name="Brenton Z.W."/>
            <person name="Flinn B.S."/>
            <person name="Jenkins J."/>
            <person name="Shu S."/>
            <person name="Flowers D."/>
            <person name="Luo F."/>
            <person name="Wang Y."/>
            <person name="Xia P."/>
            <person name="Barry K."/>
            <person name="Daum C."/>
            <person name="Lipzen A."/>
            <person name="Yoshinaga Y."/>
            <person name="Schmutz J."/>
            <person name="Saski C."/>
            <person name="Vermerris W."/>
            <person name="Kresovich S."/>
        </authorList>
    </citation>
    <scope>NUCLEOTIDE SEQUENCE</scope>
</reference>
<feature type="domain" description="Leucine-rich repeat-containing N-terminal plant-type" evidence="10">
    <location>
        <begin position="54"/>
        <end position="95"/>
    </location>
</feature>
<keyword evidence="3" id="KW-0812">Transmembrane</keyword>
<evidence type="ECO:0000256" key="4">
    <source>
        <dbReference type="ARBA" id="ARBA00022729"/>
    </source>
</evidence>
<comment type="caution">
    <text evidence="11">The sequence shown here is derived from an EMBL/GenBank/DDBJ whole genome shotgun (WGS) entry which is preliminary data.</text>
</comment>
<feature type="signal peptide" evidence="9">
    <location>
        <begin position="1"/>
        <end position="34"/>
    </location>
</feature>
<evidence type="ECO:0000256" key="7">
    <source>
        <dbReference type="ARBA" id="ARBA00023136"/>
    </source>
</evidence>
<keyword evidence="6" id="KW-1133">Transmembrane helix</keyword>
<dbReference type="PANTHER" id="PTHR48061">
    <property type="entry name" value="LEUCINE-RICH REPEAT RECEPTOR PROTEIN KINASE EMS1-LIKE-RELATED"/>
    <property type="match status" value="1"/>
</dbReference>
<evidence type="ECO:0000256" key="2">
    <source>
        <dbReference type="ARBA" id="ARBA00022614"/>
    </source>
</evidence>
<keyword evidence="7" id="KW-0472">Membrane</keyword>
<keyword evidence="5" id="KW-0677">Repeat</keyword>
<accession>A0A921R9K5</accession>
<evidence type="ECO:0000256" key="3">
    <source>
        <dbReference type="ARBA" id="ARBA00022692"/>
    </source>
</evidence>
<keyword evidence="2" id="KW-0433">Leucine-rich repeat</keyword>
<dbReference type="InterPro" id="IPR001611">
    <property type="entry name" value="Leu-rich_rpt"/>
</dbReference>
<dbReference type="EMBL" id="CM027682">
    <property type="protein sequence ID" value="KAG0536444.1"/>
    <property type="molecule type" value="Genomic_DNA"/>
</dbReference>
<keyword evidence="4 9" id="KW-0732">Signal</keyword>
<sequence>MMVSITSHRQQLLLYLHLLVHLFLGIQQLSHSLATYTNQTTVPPPPAAAVPCRPDQSATLLRLRRSFSTTTDSACTLASWRAGTDCCLWEGVSCTAADGRVTTLDLAECWLQSAGLHPALFDLTSLRYLDLSFNSFNESELPAVGFERFTELTYLNLSYTDFIGKIPHGIRQLSKLVTLDFTNWIYLIEGDNDYFLPLGEGRWPVVEPDIGAFVANLSNLKELYLGNVDLFDNGAAWRMKVTFPLFKKSQLHCTNSSSEHIFFN</sequence>
<dbReference type="Pfam" id="PF00560">
    <property type="entry name" value="LRR_1"/>
    <property type="match status" value="2"/>
</dbReference>
<dbReference type="InterPro" id="IPR032675">
    <property type="entry name" value="LRR_dom_sf"/>
</dbReference>
<dbReference type="InterPro" id="IPR046956">
    <property type="entry name" value="RLP23-like"/>
</dbReference>
<evidence type="ECO:0000256" key="9">
    <source>
        <dbReference type="SAM" id="SignalP"/>
    </source>
</evidence>
<keyword evidence="8" id="KW-0325">Glycoprotein</keyword>
<dbReference type="AlphaFoldDB" id="A0A921R9K5"/>
<evidence type="ECO:0000259" key="10">
    <source>
        <dbReference type="Pfam" id="PF08263"/>
    </source>
</evidence>
<evidence type="ECO:0000313" key="12">
    <source>
        <dbReference type="Proteomes" id="UP000807115"/>
    </source>
</evidence>
<evidence type="ECO:0000256" key="5">
    <source>
        <dbReference type="ARBA" id="ARBA00022737"/>
    </source>
</evidence>
<dbReference type="Proteomes" id="UP000807115">
    <property type="component" value="Chromosome 3"/>
</dbReference>
<name>A0A921R9K5_SORBI</name>
<comment type="subcellular location">
    <subcellularLocation>
        <location evidence="1">Membrane</location>
        <topology evidence="1">Single-pass type I membrane protein</topology>
    </subcellularLocation>
</comment>
<feature type="chain" id="PRO_5036932654" description="Leucine-rich repeat-containing N-terminal plant-type domain-containing protein" evidence="9">
    <location>
        <begin position="35"/>
        <end position="264"/>
    </location>
</feature>
<gene>
    <name evidence="11" type="ORF">BDA96_03G064200</name>
</gene>
<reference evidence="11" key="1">
    <citation type="journal article" date="2019" name="BMC Genomics">
        <title>A new reference genome for Sorghum bicolor reveals high levels of sequence similarity between sweet and grain genotypes: implications for the genetics of sugar metabolism.</title>
        <authorList>
            <person name="Cooper E.A."/>
            <person name="Brenton Z.W."/>
            <person name="Flinn B.S."/>
            <person name="Jenkins J."/>
            <person name="Shu S."/>
            <person name="Flowers D."/>
            <person name="Luo F."/>
            <person name="Wang Y."/>
            <person name="Xia P."/>
            <person name="Barry K."/>
            <person name="Daum C."/>
            <person name="Lipzen A."/>
            <person name="Yoshinaga Y."/>
            <person name="Schmutz J."/>
            <person name="Saski C."/>
            <person name="Vermerris W."/>
            <person name="Kresovich S."/>
        </authorList>
    </citation>
    <scope>NUCLEOTIDE SEQUENCE</scope>
</reference>
<dbReference type="Gene3D" id="3.80.10.10">
    <property type="entry name" value="Ribonuclease Inhibitor"/>
    <property type="match status" value="1"/>
</dbReference>
<dbReference type="PANTHER" id="PTHR48061:SF13">
    <property type="entry name" value="LEUCINE-RICH REPEAT-CONTAINING N-TERMINAL PLANT-TYPE DOMAIN-CONTAINING PROTEIN"/>
    <property type="match status" value="1"/>
</dbReference>
<dbReference type="Pfam" id="PF08263">
    <property type="entry name" value="LRRNT_2"/>
    <property type="match status" value="1"/>
</dbReference>
<evidence type="ECO:0000256" key="8">
    <source>
        <dbReference type="ARBA" id="ARBA00023180"/>
    </source>
</evidence>
<dbReference type="SUPFAM" id="SSF52058">
    <property type="entry name" value="L domain-like"/>
    <property type="match status" value="1"/>
</dbReference>